<gene>
    <name evidence="2" type="ORF">CFIMG_007854RA00001</name>
</gene>
<sequence>MLSETKLGERSKSHASGGGGGPGGDPDDGGDGGDSGDGQPDAFHIKDEDEMEGTFIPDLRRMGGHPEGYFHQAVAAAARWKFRPFTIGDKIYPREITVRMLFPALSSHN</sequence>
<protein>
    <submittedName>
        <fullName evidence="2">Uncharacterized protein</fullName>
    </submittedName>
</protein>
<evidence type="ECO:0000313" key="2">
    <source>
        <dbReference type="EMBL" id="PHH49265.1"/>
    </source>
</evidence>
<evidence type="ECO:0000256" key="1">
    <source>
        <dbReference type="SAM" id="MobiDB-lite"/>
    </source>
</evidence>
<evidence type="ECO:0000313" key="3">
    <source>
        <dbReference type="Proteomes" id="UP000222788"/>
    </source>
</evidence>
<feature type="compositionally biased region" description="Basic and acidic residues" evidence="1">
    <location>
        <begin position="1"/>
        <end position="12"/>
    </location>
</feature>
<name>A0A2C5WRD2_9PEZI</name>
<dbReference type="EMBL" id="APWK03000229">
    <property type="protein sequence ID" value="PHH49265.1"/>
    <property type="molecule type" value="Genomic_DNA"/>
</dbReference>
<proteinExistence type="predicted"/>
<comment type="caution">
    <text evidence="2">The sequence shown here is derived from an EMBL/GenBank/DDBJ whole genome shotgun (WGS) entry which is preliminary data.</text>
</comment>
<reference evidence="2 3" key="2">
    <citation type="journal article" date="2013" name="IMA Fungus">
        <title>IMA Genome-F 1: Ceratocystis fimbriata: Draft nuclear genome sequence for the plant pathogen, Ceratocystis fimbriata.</title>
        <authorList>
            <person name="Wilken P.M."/>
            <person name="Steenkamp E.T."/>
            <person name="Wingfield M.J."/>
            <person name="de Beer Z.W."/>
            <person name="Wingfield B.D."/>
        </authorList>
    </citation>
    <scope>NUCLEOTIDE SEQUENCE [LARGE SCALE GENOMIC DNA]</scope>
    <source>
        <strain evidence="2 3">CBS 114723</strain>
    </source>
</reference>
<reference evidence="2 3" key="1">
    <citation type="journal article" date="2013" name="Fungal Biol.">
        <title>Analysis of microsatellite markers in the genome of the plant pathogen Ceratocystis fimbriata.</title>
        <authorList>
            <person name="Simpson M.C."/>
            <person name="Wilken P.M."/>
            <person name="Coetzee M.P."/>
            <person name="Wingfield M.J."/>
            <person name="Wingfield B.D."/>
        </authorList>
    </citation>
    <scope>NUCLEOTIDE SEQUENCE [LARGE SCALE GENOMIC DNA]</scope>
    <source>
        <strain evidence="2 3">CBS 114723</strain>
    </source>
</reference>
<organism evidence="2 3">
    <name type="scientific">Ceratocystis fimbriata CBS 114723</name>
    <dbReference type="NCBI Taxonomy" id="1035309"/>
    <lineage>
        <taxon>Eukaryota</taxon>
        <taxon>Fungi</taxon>
        <taxon>Dikarya</taxon>
        <taxon>Ascomycota</taxon>
        <taxon>Pezizomycotina</taxon>
        <taxon>Sordariomycetes</taxon>
        <taxon>Hypocreomycetidae</taxon>
        <taxon>Microascales</taxon>
        <taxon>Ceratocystidaceae</taxon>
        <taxon>Ceratocystis</taxon>
    </lineage>
</organism>
<accession>A0A2C5WRD2</accession>
<dbReference type="Proteomes" id="UP000222788">
    <property type="component" value="Unassembled WGS sequence"/>
</dbReference>
<dbReference type="AlphaFoldDB" id="A0A2C5WRD2"/>
<feature type="region of interest" description="Disordered" evidence="1">
    <location>
        <begin position="1"/>
        <end position="51"/>
    </location>
</feature>
<keyword evidence="3" id="KW-1185">Reference proteome</keyword>